<evidence type="ECO:0000256" key="1">
    <source>
        <dbReference type="ARBA" id="ARBA00009437"/>
    </source>
</evidence>
<dbReference type="Pfam" id="PF00126">
    <property type="entry name" value="HTH_1"/>
    <property type="match status" value="1"/>
</dbReference>
<dbReference type="CDD" id="cd05466">
    <property type="entry name" value="PBP2_LTTR_substrate"/>
    <property type="match status" value="1"/>
</dbReference>
<comment type="similarity">
    <text evidence="1">Belongs to the LysR transcriptional regulatory family.</text>
</comment>
<dbReference type="FunFam" id="1.10.10.10:FF:000001">
    <property type="entry name" value="LysR family transcriptional regulator"/>
    <property type="match status" value="1"/>
</dbReference>
<dbReference type="PROSITE" id="PS50931">
    <property type="entry name" value="HTH_LYSR"/>
    <property type="match status" value="1"/>
</dbReference>
<dbReference type="RefSeq" id="WP_021738209.1">
    <property type="nucleotide sequence ID" value="NZ_CABKSU010000025.1"/>
</dbReference>
<dbReference type="InterPro" id="IPR036388">
    <property type="entry name" value="WH-like_DNA-bd_sf"/>
</dbReference>
<accession>A0A173S2F4</accession>
<dbReference type="SUPFAM" id="SSF46785">
    <property type="entry name" value="Winged helix' DNA-binding domain"/>
    <property type="match status" value="1"/>
</dbReference>
<dbReference type="InterPro" id="IPR036390">
    <property type="entry name" value="WH_DNA-bd_sf"/>
</dbReference>
<keyword evidence="3" id="KW-0238">DNA-binding</keyword>
<dbReference type="PRINTS" id="PR00039">
    <property type="entry name" value="HTHLYSR"/>
</dbReference>
<dbReference type="Proteomes" id="UP000095492">
    <property type="component" value="Unassembled WGS sequence"/>
</dbReference>
<dbReference type="AlphaFoldDB" id="A0A173S2F4"/>
<dbReference type="InterPro" id="IPR005119">
    <property type="entry name" value="LysR_subst-bd"/>
</dbReference>
<gene>
    <name evidence="5" type="primary">gltC_3</name>
    <name evidence="5" type="ORF">ERS852448_00734</name>
</gene>
<dbReference type="EMBL" id="CYYA01000004">
    <property type="protein sequence ID" value="CUM84492.1"/>
    <property type="molecule type" value="Genomic_DNA"/>
</dbReference>
<evidence type="ECO:0000256" key="2">
    <source>
        <dbReference type="ARBA" id="ARBA00023015"/>
    </source>
</evidence>
<dbReference type="GeneID" id="42785742"/>
<sequence length="297" mass="33375">MNSRQLEYFLAVAHELNFTKAAESMYVSQTAVTQQIKALEEQLGVSLFERTKKKVVLTPAGKVFLQEASSILNRIDTAVERTREASSGVIGSLEIGFSVGIGNTGLAEKIQAFNEKYPNIAMKFTNQSPSMLLKMLKNGDLDLVLMPMFEERYYQNVEVRRLSTERMSAVFPRTHVLAQKPYVTRADLKDENLILACTPESEIGEDKRIIETFWKRGYHPNVVAKIEDVETILLMLSANMGVTILPSYLSIPLQSRGRLVSVPFGGPEDTIDIIAAWMPQTENPSLEKILPFLEENQ</sequence>
<keyword evidence="2" id="KW-0805">Transcription regulation</keyword>
<organism evidence="5 6">
    <name type="scientific">Eubacterium ramulus</name>
    <dbReference type="NCBI Taxonomy" id="39490"/>
    <lineage>
        <taxon>Bacteria</taxon>
        <taxon>Bacillati</taxon>
        <taxon>Bacillota</taxon>
        <taxon>Clostridia</taxon>
        <taxon>Eubacteriales</taxon>
        <taxon>Eubacteriaceae</taxon>
        <taxon>Eubacterium</taxon>
    </lineage>
</organism>
<reference evidence="5 6" key="1">
    <citation type="submission" date="2015-09" db="EMBL/GenBank/DDBJ databases">
        <authorList>
            <consortium name="Pathogen Informatics"/>
        </authorList>
    </citation>
    <scope>NUCLEOTIDE SEQUENCE [LARGE SCALE GENOMIC DNA]</scope>
    <source>
        <strain evidence="5 6">2789STDY5608891</strain>
    </source>
</reference>
<dbReference type="PANTHER" id="PTHR30346:SF0">
    <property type="entry name" value="HCA OPERON TRANSCRIPTIONAL ACTIVATOR HCAR"/>
    <property type="match status" value="1"/>
</dbReference>
<dbReference type="Pfam" id="PF03466">
    <property type="entry name" value="LysR_substrate"/>
    <property type="match status" value="1"/>
</dbReference>
<dbReference type="SUPFAM" id="SSF53850">
    <property type="entry name" value="Periplasmic binding protein-like II"/>
    <property type="match status" value="1"/>
</dbReference>
<evidence type="ECO:0000256" key="3">
    <source>
        <dbReference type="ARBA" id="ARBA00023125"/>
    </source>
</evidence>
<dbReference type="GO" id="GO:0003677">
    <property type="term" value="F:DNA binding"/>
    <property type="evidence" value="ECO:0007669"/>
    <property type="project" value="UniProtKB-KW"/>
</dbReference>
<dbReference type="InterPro" id="IPR000847">
    <property type="entry name" value="LysR_HTH_N"/>
</dbReference>
<dbReference type="OrthoDB" id="9803714at2"/>
<evidence type="ECO:0000313" key="5">
    <source>
        <dbReference type="EMBL" id="CUM84492.1"/>
    </source>
</evidence>
<dbReference type="PANTHER" id="PTHR30346">
    <property type="entry name" value="TRANSCRIPTIONAL DUAL REGULATOR HCAR-RELATED"/>
    <property type="match status" value="1"/>
</dbReference>
<proteinExistence type="inferred from homology"/>
<dbReference type="GO" id="GO:0003700">
    <property type="term" value="F:DNA-binding transcription factor activity"/>
    <property type="evidence" value="ECO:0007669"/>
    <property type="project" value="InterPro"/>
</dbReference>
<dbReference type="STRING" id="39490.ERS852448_00734"/>
<evidence type="ECO:0000256" key="4">
    <source>
        <dbReference type="ARBA" id="ARBA00023163"/>
    </source>
</evidence>
<dbReference type="GO" id="GO:0032993">
    <property type="term" value="C:protein-DNA complex"/>
    <property type="evidence" value="ECO:0007669"/>
    <property type="project" value="TreeGrafter"/>
</dbReference>
<dbReference type="Gene3D" id="3.40.190.10">
    <property type="entry name" value="Periplasmic binding protein-like II"/>
    <property type="match status" value="2"/>
</dbReference>
<dbReference type="Gene3D" id="1.10.10.10">
    <property type="entry name" value="Winged helix-like DNA-binding domain superfamily/Winged helix DNA-binding domain"/>
    <property type="match status" value="1"/>
</dbReference>
<keyword evidence="4" id="KW-0804">Transcription</keyword>
<name>A0A173S2F4_EUBRA</name>
<protein>
    <submittedName>
        <fullName evidence="5">HTH-type transcriptional regulator gltC</fullName>
    </submittedName>
</protein>
<evidence type="ECO:0000313" key="6">
    <source>
        <dbReference type="Proteomes" id="UP000095492"/>
    </source>
</evidence>